<dbReference type="SUPFAM" id="SSF46565">
    <property type="entry name" value="Chaperone J-domain"/>
    <property type="match status" value="1"/>
</dbReference>
<dbReference type="InterPro" id="IPR004640">
    <property type="entry name" value="HscB"/>
</dbReference>
<dbReference type="SMART" id="SM00271">
    <property type="entry name" value="DnaJ"/>
    <property type="match status" value="1"/>
</dbReference>
<dbReference type="Gene3D" id="1.20.1280.20">
    <property type="entry name" value="HscB, C-terminal domain"/>
    <property type="match status" value="1"/>
</dbReference>
<dbReference type="InterPro" id="IPR036386">
    <property type="entry name" value="HscB_C_sf"/>
</dbReference>
<evidence type="ECO:0000256" key="2">
    <source>
        <dbReference type="ARBA" id="ARBA00023186"/>
    </source>
</evidence>
<dbReference type="Proteomes" id="UP000198341">
    <property type="component" value="Chromosome 10"/>
</dbReference>
<dbReference type="GO" id="GO:0001671">
    <property type="term" value="F:ATPase activator activity"/>
    <property type="evidence" value="ECO:0007669"/>
    <property type="project" value="InterPro"/>
</dbReference>
<accession>K8F9Y8</accession>
<dbReference type="eggNOG" id="KOG3192">
    <property type="taxonomic scope" value="Eukaryota"/>
</dbReference>
<dbReference type="SUPFAM" id="SSF47144">
    <property type="entry name" value="HSC20 (HSCB), C-terminal oligomerisation domain"/>
    <property type="match status" value="1"/>
</dbReference>
<dbReference type="PANTHER" id="PTHR14021:SF15">
    <property type="entry name" value="IRON-SULFUR CLUSTER CO-CHAPERONE PROTEIN HSCB"/>
    <property type="match status" value="1"/>
</dbReference>
<evidence type="ECO:0000313" key="5">
    <source>
        <dbReference type="EMBL" id="CCO18398.1"/>
    </source>
</evidence>
<comment type="similarity">
    <text evidence="1">Belongs to the HscB family.</text>
</comment>
<dbReference type="KEGG" id="bpg:Bathy10g01930"/>
<dbReference type="STRING" id="41875.K8F9Y8"/>
<dbReference type="InterPro" id="IPR036869">
    <property type="entry name" value="J_dom_sf"/>
</dbReference>
<evidence type="ECO:0000259" key="4">
    <source>
        <dbReference type="PROSITE" id="PS50076"/>
    </source>
</evidence>
<dbReference type="EMBL" id="FO082269">
    <property type="protein sequence ID" value="CCO18398.1"/>
    <property type="molecule type" value="Genomic_DNA"/>
</dbReference>
<dbReference type="AlphaFoldDB" id="K8F9Y8"/>
<gene>
    <name evidence="5" type="ordered locus">Bathy10g01930</name>
</gene>
<dbReference type="Pfam" id="PF07743">
    <property type="entry name" value="HSCB_C"/>
    <property type="match status" value="1"/>
</dbReference>
<name>K8F9Y8_9CHLO</name>
<dbReference type="InterPro" id="IPR001623">
    <property type="entry name" value="DnaJ_domain"/>
</dbReference>
<keyword evidence="3" id="KW-0175">Coiled coil</keyword>
<keyword evidence="6" id="KW-1185">Reference proteome</keyword>
<protein>
    <submittedName>
        <fullName evidence="5">Co-chaperone HscB</fullName>
    </submittedName>
</protein>
<feature type="coiled-coil region" evidence="3">
    <location>
        <begin position="205"/>
        <end position="243"/>
    </location>
</feature>
<organism evidence="5 6">
    <name type="scientific">Bathycoccus prasinos</name>
    <dbReference type="NCBI Taxonomy" id="41875"/>
    <lineage>
        <taxon>Eukaryota</taxon>
        <taxon>Viridiplantae</taxon>
        <taxon>Chlorophyta</taxon>
        <taxon>Mamiellophyceae</taxon>
        <taxon>Mamiellales</taxon>
        <taxon>Bathycoccaceae</taxon>
        <taxon>Bathycoccus</taxon>
    </lineage>
</organism>
<dbReference type="RefSeq" id="XP_007510865.1">
    <property type="nucleotide sequence ID" value="XM_007510803.1"/>
</dbReference>
<dbReference type="OrthoDB" id="448954at2759"/>
<dbReference type="GeneID" id="19013269"/>
<keyword evidence="2" id="KW-0143">Chaperone</keyword>
<evidence type="ECO:0000256" key="3">
    <source>
        <dbReference type="SAM" id="Coils"/>
    </source>
</evidence>
<dbReference type="GO" id="GO:0051259">
    <property type="term" value="P:protein complex oligomerization"/>
    <property type="evidence" value="ECO:0007669"/>
    <property type="project" value="InterPro"/>
</dbReference>
<dbReference type="GO" id="GO:0005739">
    <property type="term" value="C:mitochondrion"/>
    <property type="evidence" value="ECO:0007669"/>
    <property type="project" value="TreeGrafter"/>
</dbReference>
<dbReference type="GO" id="GO:0051087">
    <property type="term" value="F:protein-folding chaperone binding"/>
    <property type="evidence" value="ECO:0007669"/>
    <property type="project" value="InterPro"/>
</dbReference>
<evidence type="ECO:0000313" key="6">
    <source>
        <dbReference type="Proteomes" id="UP000198341"/>
    </source>
</evidence>
<dbReference type="InterPro" id="IPR009073">
    <property type="entry name" value="HscB_oligo_C"/>
</dbReference>
<dbReference type="NCBIfam" id="TIGR00714">
    <property type="entry name" value="hscB"/>
    <property type="match status" value="1"/>
</dbReference>
<dbReference type="PANTHER" id="PTHR14021">
    <property type="entry name" value="IRON-SULFUR CLUSTER CO-CHAPERONE PROTEIN HSCB"/>
    <property type="match status" value="1"/>
</dbReference>
<dbReference type="GO" id="GO:0044571">
    <property type="term" value="P:[2Fe-2S] cluster assembly"/>
    <property type="evidence" value="ECO:0007669"/>
    <property type="project" value="InterPro"/>
</dbReference>
<feature type="domain" description="J" evidence="4">
    <location>
        <begin position="95"/>
        <end position="179"/>
    </location>
</feature>
<sequence>MRNAMVLSAKRAFFFSSERELFIIRALTGRQRDFVSSSASSFPHERAGAKFACWSCFTEQHSQGGKEEDDGEEEISFFCKKCAAIKHPNAFHEVSHYRLLSVPERFSVDVKRVELSMKNLQKILHPDKFSSAGQMKREKEYSEEISARVNEAYGKLRDPLLRAKYLFGLKTGAAYDSTEEKETNGGEEEAREEVPPELLFLVMEVREAIEEADEDGEELIKLKEENEERMEEAERQVGEALDDEVEFDAEKARKAIVELTYFEKIRKEIIERL</sequence>
<dbReference type="Gene3D" id="1.10.287.110">
    <property type="entry name" value="DnaJ domain"/>
    <property type="match status" value="1"/>
</dbReference>
<reference evidence="5 6" key="1">
    <citation type="submission" date="2011-10" db="EMBL/GenBank/DDBJ databases">
        <authorList>
            <person name="Genoscope - CEA"/>
        </authorList>
    </citation>
    <scope>NUCLEOTIDE SEQUENCE [LARGE SCALE GENOMIC DNA]</scope>
    <source>
        <strain evidence="5 6">RCC 1105</strain>
    </source>
</reference>
<proteinExistence type="inferred from homology"/>
<dbReference type="PROSITE" id="PS50076">
    <property type="entry name" value="DNAJ_2"/>
    <property type="match status" value="1"/>
</dbReference>
<evidence type="ECO:0000256" key="1">
    <source>
        <dbReference type="ARBA" id="ARBA00010476"/>
    </source>
</evidence>